<dbReference type="AlphaFoldDB" id="A0AAE4B0G5"/>
<dbReference type="PANTHER" id="PTHR44068">
    <property type="entry name" value="ZGC:194242"/>
    <property type="match status" value="1"/>
</dbReference>
<evidence type="ECO:0000256" key="1">
    <source>
        <dbReference type="ARBA" id="ARBA00022679"/>
    </source>
</evidence>
<accession>A0AAE4B0G5</accession>
<gene>
    <name evidence="3" type="ORF">J2S42_006211</name>
</gene>
<feature type="domain" description="Methyltransferase type 11" evidence="2">
    <location>
        <begin position="2"/>
        <end position="92"/>
    </location>
</feature>
<dbReference type="SUPFAM" id="SSF53335">
    <property type="entry name" value="S-adenosyl-L-methionine-dependent methyltransferases"/>
    <property type="match status" value="1"/>
</dbReference>
<dbReference type="InterPro" id="IPR029063">
    <property type="entry name" value="SAM-dependent_MTases_sf"/>
</dbReference>
<name>A0AAE4B0G5_9ACTN</name>
<dbReference type="Pfam" id="PF08241">
    <property type="entry name" value="Methyltransf_11"/>
    <property type="match status" value="1"/>
</dbReference>
<comment type="caution">
    <text evidence="3">The sequence shown here is derived from an EMBL/GenBank/DDBJ whole genome shotgun (WGS) entry which is preliminary data.</text>
</comment>
<dbReference type="GO" id="GO:0008757">
    <property type="term" value="F:S-adenosylmethionine-dependent methyltransferase activity"/>
    <property type="evidence" value="ECO:0007669"/>
    <property type="project" value="InterPro"/>
</dbReference>
<keyword evidence="4" id="KW-1185">Reference proteome</keyword>
<reference evidence="3 4" key="1">
    <citation type="submission" date="2023-07" db="EMBL/GenBank/DDBJ databases">
        <title>Sequencing the genomes of 1000 actinobacteria strains.</title>
        <authorList>
            <person name="Klenk H.-P."/>
        </authorList>
    </citation>
    <scope>NUCLEOTIDE SEQUENCE [LARGE SCALE GENOMIC DNA]</scope>
    <source>
        <strain evidence="3 4">DSM 44709</strain>
    </source>
</reference>
<dbReference type="PANTHER" id="PTHR44068:SF11">
    <property type="entry name" value="GERANYL DIPHOSPHATE 2-C-METHYLTRANSFERASE"/>
    <property type="match status" value="1"/>
</dbReference>
<dbReference type="Gene3D" id="3.40.50.150">
    <property type="entry name" value="Vaccinia Virus protein VP39"/>
    <property type="match status" value="1"/>
</dbReference>
<evidence type="ECO:0000313" key="4">
    <source>
        <dbReference type="Proteomes" id="UP001240236"/>
    </source>
</evidence>
<protein>
    <submittedName>
        <fullName evidence="3">Ubiquinone/menaquinone biosynthesis C-methylase UbiE</fullName>
    </submittedName>
</protein>
<keyword evidence="1" id="KW-0808">Transferase</keyword>
<evidence type="ECO:0000313" key="3">
    <source>
        <dbReference type="EMBL" id="MDQ0369542.1"/>
    </source>
</evidence>
<dbReference type="Proteomes" id="UP001240236">
    <property type="component" value="Unassembled WGS sequence"/>
</dbReference>
<dbReference type="EMBL" id="JAUSUZ010000001">
    <property type="protein sequence ID" value="MDQ0369542.1"/>
    <property type="molecule type" value="Genomic_DNA"/>
</dbReference>
<evidence type="ECO:0000259" key="2">
    <source>
        <dbReference type="Pfam" id="PF08241"/>
    </source>
</evidence>
<dbReference type="InterPro" id="IPR013216">
    <property type="entry name" value="Methyltransf_11"/>
</dbReference>
<dbReference type="CDD" id="cd02440">
    <property type="entry name" value="AdoMet_MTases"/>
    <property type="match status" value="1"/>
</dbReference>
<keyword evidence="3" id="KW-0830">Ubiquinone</keyword>
<dbReference type="InterPro" id="IPR050447">
    <property type="entry name" value="Erg6_SMT_methyltransf"/>
</dbReference>
<sequence length="170" mass="18424">MATGPGHLAVELAGRACVATLDTSHTFAAMVGERAAAHCVTVDSRQGDAATMPFADASFDLIICQAAFTNVFRPVGALNEMHRVLRPGGVAMIEDLDPRATRARIAAQVGPMRLTGGKALYTRVTLGWLRRRAHTPEQLTGLARRSEFTNIHIERYGTIGLRLTLKWETA</sequence>
<organism evidence="3 4">
    <name type="scientific">Catenuloplanes indicus</name>
    <dbReference type="NCBI Taxonomy" id="137267"/>
    <lineage>
        <taxon>Bacteria</taxon>
        <taxon>Bacillati</taxon>
        <taxon>Actinomycetota</taxon>
        <taxon>Actinomycetes</taxon>
        <taxon>Micromonosporales</taxon>
        <taxon>Micromonosporaceae</taxon>
        <taxon>Catenuloplanes</taxon>
    </lineage>
</organism>
<proteinExistence type="predicted"/>